<evidence type="ECO:0000313" key="3">
    <source>
        <dbReference type="Proteomes" id="UP000183920"/>
    </source>
</evidence>
<dbReference type="InterPro" id="IPR009045">
    <property type="entry name" value="Zn_M74/Hedgehog-like"/>
</dbReference>
<gene>
    <name evidence="2" type="ORF">BN1804_01389</name>
</gene>
<dbReference type="RefSeq" id="WP_072063470.1">
    <property type="nucleotide sequence ID" value="NZ_CVRY01000002.1"/>
</dbReference>
<dbReference type="SUPFAM" id="SSF55166">
    <property type="entry name" value="Hedgehog/DD-peptidase"/>
    <property type="match status" value="1"/>
</dbReference>
<proteinExistence type="predicted"/>
<dbReference type="CDD" id="cd14845">
    <property type="entry name" value="L-Ala-D-Glu_peptidase_like"/>
    <property type="match status" value="1"/>
</dbReference>
<dbReference type="Gene3D" id="3.30.1380.10">
    <property type="match status" value="1"/>
</dbReference>
<dbReference type="InterPro" id="IPR039561">
    <property type="entry name" value="Peptidase_M15C"/>
</dbReference>
<evidence type="ECO:0000259" key="1">
    <source>
        <dbReference type="Pfam" id="PF13539"/>
    </source>
</evidence>
<protein>
    <recommendedName>
        <fullName evidence="1">Peptidase M15C domain-containing protein</fullName>
    </recommendedName>
</protein>
<organism evidence="2 3">
    <name type="scientific">Proteus penneri</name>
    <dbReference type="NCBI Taxonomy" id="102862"/>
    <lineage>
        <taxon>Bacteria</taxon>
        <taxon>Pseudomonadati</taxon>
        <taxon>Pseudomonadota</taxon>
        <taxon>Gammaproteobacteria</taxon>
        <taxon>Enterobacterales</taxon>
        <taxon>Morganellaceae</taxon>
        <taxon>Proteus</taxon>
    </lineage>
</organism>
<dbReference type="Proteomes" id="UP000183920">
    <property type="component" value="Unassembled WGS sequence"/>
</dbReference>
<dbReference type="AlphaFoldDB" id="A0A0G4Q5Q8"/>
<feature type="domain" description="Peptidase M15C" evidence="1">
    <location>
        <begin position="57"/>
        <end position="123"/>
    </location>
</feature>
<dbReference type="GO" id="GO:0008233">
    <property type="term" value="F:peptidase activity"/>
    <property type="evidence" value="ECO:0007669"/>
    <property type="project" value="InterPro"/>
</dbReference>
<sequence>MSKFRLSKRSEENLRGVHPDLVKVVHRALEITDIDFMVIEGKRNEARQRQLVASGKSQTMNSRHLTGHAVDCAPLVNNQIPWNDWSYFKKVADAMMKAAKEFGVDIEWGGNWKTFKDGPHFQLTHKTYPA</sequence>
<name>A0A0G4Q5Q8_9GAMM</name>
<reference evidence="3" key="1">
    <citation type="submission" date="2015-06" db="EMBL/GenBank/DDBJ databases">
        <authorList>
            <person name="Urmite Genomes"/>
        </authorList>
    </citation>
    <scope>NUCLEOTIDE SEQUENCE [LARGE SCALE GENOMIC DNA]</scope>
    <source>
        <strain evidence="3">CSUR P1867</strain>
    </source>
</reference>
<accession>A0A0G4Q5Q8</accession>
<dbReference type="Pfam" id="PF13539">
    <property type="entry name" value="Peptidase_M15_4"/>
    <property type="match status" value="1"/>
</dbReference>
<dbReference type="EMBL" id="CVRY01000002">
    <property type="protein sequence ID" value="CRL61257.1"/>
    <property type="molecule type" value="Genomic_DNA"/>
</dbReference>
<evidence type="ECO:0000313" key="2">
    <source>
        <dbReference type="EMBL" id="CRL61257.1"/>
    </source>
</evidence>